<dbReference type="GO" id="GO:0046872">
    <property type="term" value="F:metal ion binding"/>
    <property type="evidence" value="ECO:0007669"/>
    <property type="project" value="UniProtKB-KW"/>
</dbReference>
<evidence type="ECO:0000256" key="1">
    <source>
        <dbReference type="ARBA" id="ARBA00001968"/>
    </source>
</evidence>
<evidence type="ECO:0000256" key="8">
    <source>
        <dbReference type="SAM" id="MobiDB-lite"/>
    </source>
</evidence>
<dbReference type="PANTHER" id="PTHR22930">
    <property type="match status" value="1"/>
</dbReference>
<organism evidence="10 11">
    <name type="scientific">Thalassiosira oceanica</name>
    <name type="common">Marine diatom</name>
    <dbReference type="NCBI Taxonomy" id="159749"/>
    <lineage>
        <taxon>Eukaryota</taxon>
        <taxon>Sar</taxon>
        <taxon>Stramenopiles</taxon>
        <taxon>Ochrophyta</taxon>
        <taxon>Bacillariophyta</taxon>
        <taxon>Coscinodiscophyceae</taxon>
        <taxon>Thalassiosirophycidae</taxon>
        <taxon>Thalassiosirales</taxon>
        <taxon>Thalassiosiraceae</taxon>
        <taxon>Thalassiosira</taxon>
    </lineage>
</organism>
<feature type="region of interest" description="Disordered" evidence="8">
    <location>
        <begin position="383"/>
        <end position="409"/>
    </location>
</feature>
<dbReference type="EMBL" id="AGNL01041681">
    <property type="protein sequence ID" value="EJK51413.1"/>
    <property type="molecule type" value="Genomic_DNA"/>
</dbReference>
<keyword evidence="11" id="KW-1185">Reference proteome</keyword>
<comment type="subcellular location">
    <subcellularLocation>
        <location evidence="2">Nucleus</location>
    </subcellularLocation>
</comment>
<sequence>MAACILDIHSKDELKHLRGRLVGSKNIRRTRKSVESMWKELGCYSRTAYRMSIASFHTLHSILQSDLCREFKVGKRTRGGDPNGEITTKLRLSAAIRFFAGASIYDIMLTHGMGKQTVYNSVYGVVNAVNSCEELSFNADGARFPSHAEQAEIAAGFLAKSAAGFDKIVMALDGMLVWTSQPSRADCEYLKMGERSFHCFRKDKFGMLLLAGCDHRAKFRWADVTHPGFTGDYLAWTTSDVGRELTEGGSKLVAPEHTIAGAVSDNAFCENETMATPIPGRSVSLEEDAYNFYLSQIRITIERAFGILVHRWGILRRPLSMSILKVPALVMCLLRLHNFCIDHDSRHTAGPDLRDEGAIVRAARRMKDKPCAVRLNSRGIPEDLAGSGHHFRDLPNSRRPSNQNDGMTPMRRMMKSVADQRLMRPRIT</sequence>
<dbReference type="GO" id="GO:0016787">
    <property type="term" value="F:hydrolase activity"/>
    <property type="evidence" value="ECO:0007669"/>
    <property type="project" value="UniProtKB-KW"/>
</dbReference>
<evidence type="ECO:0000313" key="11">
    <source>
        <dbReference type="Proteomes" id="UP000266841"/>
    </source>
</evidence>
<dbReference type="GO" id="GO:0004518">
    <property type="term" value="F:nuclease activity"/>
    <property type="evidence" value="ECO:0007669"/>
    <property type="project" value="UniProtKB-KW"/>
</dbReference>
<evidence type="ECO:0000256" key="6">
    <source>
        <dbReference type="ARBA" id="ARBA00022801"/>
    </source>
</evidence>
<dbReference type="Pfam" id="PF13359">
    <property type="entry name" value="DDE_Tnp_4"/>
    <property type="match status" value="1"/>
</dbReference>
<proteinExistence type="inferred from homology"/>
<keyword evidence="6" id="KW-0378">Hydrolase</keyword>
<dbReference type="OrthoDB" id="42372at2759"/>
<dbReference type="InterPro" id="IPR027806">
    <property type="entry name" value="HARBI1_dom"/>
</dbReference>
<dbReference type="AlphaFoldDB" id="K0RCE8"/>
<reference evidence="10 11" key="1">
    <citation type="journal article" date="2012" name="Genome Biol.">
        <title>Genome and low-iron response of an oceanic diatom adapted to chronic iron limitation.</title>
        <authorList>
            <person name="Lommer M."/>
            <person name="Specht M."/>
            <person name="Roy A.S."/>
            <person name="Kraemer L."/>
            <person name="Andreson R."/>
            <person name="Gutowska M.A."/>
            <person name="Wolf J."/>
            <person name="Bergner S.V."/>
            <person name="Schilhabel M.B."/>
            <person name="Klostermeier U.C."/>
            <person name="Beiko R.G."/>
            <person name="Rosenstiel P."/>
            <person name="Hippler M."/>
            <person name="Laroche J."/>
        </authorList>
    </citation>
    <scope>NUCLEOTIDE SEQUENCE [LARGE SCALE GENOMIC DNA]</scope>
    <source>
        <strain evidence="10 11">CCMP1005</strain>
    </source>
</reference>
<evidence type="ECO:0000256" key="5">
    <source>
        <dbReference type="ARBA" id="ARBA00022723"/>
    </source>
</evidence>
<comment type="similarity">
    <text evidence="3">Belongs to the HARBI1 family.</text>
</comment>
<keyword evidence="4" id="KW-0540">Nuclease</keyword>
<comment type="caution">
    <text evidence="10">The sequence shown here is derived from an EMBL/GenBank/DDBJ whole genome shotgun (WGS) entry which is preliminary data.</text>
</comment>
<keyword evidence="7" id="KW-0539">Nucleus</keyword>
<evidence type="ECO:0000256" key="7">
    <source>
        <dbReference type="ARBA" id="ARBA00023242"/>
    </source>
</evidence>
<feature type="domain" description="DDE Tnp4" evidence="9">
    <location>
        <begin position="173"/>
        <end position="338"/>
    </location>
</feature>
<evidence type="ECO:0000256" key="4">
    <source>
        <dbReference type="ARBA" id="ARBA00022722"/>
    </source>
</evidence>
<evidence type="ECO:0000256" key="3">
    <source>
        <dbReference type="ARBA" id="ARBA00006958"/>
    </source>
</evidence>
<evidence type="ECO:0000259" key="9">
    <source>
        <dbReference type="Pfam" id="PF13359"/>
    </source>
</evidence>
<accession>K0RCE8</accession>
<protein>
    <recommendedName>
        <fullName evidence="9">DDE Tnp4 domain-containing protein</fullName>
    </recommendedName>
</protein>
<dbReference type="PANTHER" id="PTHR22930:SF85">
    <property type="entry name" value="GH03217P-RELATED"/>
    <property type="match status" value="1"/>
</dbReference>
<keyword evidence="5" id="KW-0479">Metal-binding</keyword>
<dbReference type="GO" id="GO:0005634">
    <property type="term" value="C:nucleus"/>
    <property type="evidence" value="ECO:0007669"/>
    <property type="project" value="UniProtKB-SubCell"/>
</dbReference>
<comment type="cofactor">
    <cofactor evidence="1">
        <name>a divalent metal cation</name>
        <dbReference type="ChEBI" id="CHEBI:60240"/>
    </cofactor>
</comment>
<dbReference type="Proteomes" id="UP000266841">
    <property type="component" value="Unassembled WGS sequence"/>
</dbReference>
<evidence type="ECO:0000313" key="10">
    <source>
        <dbReference type="EMBL" id="EJK51413.1"/>
    </source>
</evidence>
<dbReference type="OMA" id="ECRFVVI"/>
<name>K0RCE8_THAOC</name>
<gene>
    <name evidence="10" type="ORF">THAOC_29414</name>
</gene>
<dbReference type="InterPro" id="IPR045249">
    <property type="entry name" value="HARBI1-like"/>
</dbReference>
<evidence type="ECO:0000256" key="2">
    <source>
        <dbReference type="ARBA" id="ARBA00004123"/>
    </source>
</evidence>